<comment type="caution">
    <text evidence="6">The sequence shown here is derived from an EMBL/GenBank/DDBJ whole genome shotgun (WGS) entry which is preliminary data.</text>
</comment>
<feature type="domain" description="Penicillin-binding protein transpeptidase" evidence="4">
    <location>
        <begin position="231"/>
        <end position="550"/>
    </location>
</feature>
<dbReference type="Gene3D" id="3.90.1310.10">
    <property type="entry name" value="Penicillin-binding protein 2a (Domain 2)"/>
    <property type="match status" value="1"/>
</dbReference>
<evidence type="ECO:0000256" key="3">
    <source>
        <dbReference type="SAM" id="Phobius"/>
    </source>
</evidence>
<dbReference type="InterPro" id="IPR005311">
    <property type="entry name" value="PBP_dimer"/>
</dbReference>
<gene>
    <name evidence="6" type="ORF">A2541_02795</name>
</gene>
<keyword evidence="3" id="KW-0812">Transmembrane</keyword>
<evidence type="ECO:0000313" key="6">
    <source>
        <dbReference type="EMBL" id="OHA45913.1"/>
    </source>
</evidence>
<dbReference type="GO" id="GO:0071555">
    <property type="term" value="P:cell wall organization"/>
    <property type="evidence" value="ECO:0007669"/>
    <property type="project" value="UniProtKB-KW"/>
</dbReference>
<keyword evidence="2 3" id="KW-0472">Membrane</keyword>
<dbReference type="Pfam" id="PF00905">
    <property type="entry name" value="Transpeptidase"/>
    <property type="match status" value="1"/>
</dbReference>
<evidence type="ECO:0000256" key="2">
    <source>
        <dbReference type="ARBA" id="ARBA00023136"/>
    </source>
</evidence>
<feature type="transmembrane region" description="Helical" evidence="3">
    <location>
        <begin position="53"/>
        <end position="72"/>
    </location>
</feature>
<evidence type="ECO:0000313" key="7">
    <source>
        <dbReference type="Proteomes" id="UP000176965"/>
    </source>
</evidence>
<comment type="subcellular location">
    <subcellularLocation>
        <location evidence="1">Membrane</location>
    </subcellularLocation>
</comment>
<organism evidence="6 7">
    <name type="scientific">Candidatus Taylorbacteria bacterium RIFOXYD2_FULL_36_9</name>
    <dbReference type="NCBI Taxonomy" id="1802338"/>
    <lineage>
        <taxon>Bacteria</taxon>
        <taxon>Candidatus Tayloriibacteriota</taxon>
    </lineage>
</organism>
<evidence type="ECO:0000259" key="4">
    <source>
        <dbReference type="Pfam" id="PF00905"/>
    </source>
</evidence>
<dbReference type="InterPro" id="IPR012338">
    <property type="entry name" value="Beta-lactam/transpept-like"/>
</dbReference>
<dbReference type="InterPro" id="IPR036138">
    <property type="entry name" value="PBP_dimer_sf"/>
</dbReference>
<evidence type="ECO:0008006" key="8">
    <source>
        <dbReference type="Google" id="ProtNLM"/>
    </source>
</evidence>
<keyword evidence="3" id="KW-1133">Transmembrane helix</keyword>
<dbReference type="GO" id="GO:0009252">
    <property type="term" value="P:peptidoglycan biosynthetic process"/>
    <property type="evidence" value="ECO:0007669"/>
    <property type="project" value="UniProtKB-KW"/>
</dbReference>
<protein>
    <recommendedName>
        <fullName evidence="8">Penicillin-binding protein 2</fullName>
    </recommendedName>
</protein>
<evidence type="ECO:0000256" key="1">
    <source>
        <dbReference type="ARBA" id="ARBA00004370"/>
    </source>
</evidence>
<dbReference type="EMBL" id="MHSQ01000039">
    <property type="protein sequence ID" value="OHA45913.1"/>
    <property type="molecule type" value="Genomic_DNA"/>
</dbReference>
<dbReference type="STRING" id="1802338.A2541_02795"/>
<dbReference type="AlphaFoldDB" id="A0A1G2PCA4"/>
<evidence type="ECO:0000259" key="5">
    <source>
        <dbReference type="Pfam" id="PF03717"/>
    </source>
</evidence>
<dbReference type="Gene3D" id="3.40.710.10">
    <property type="entry name" value="DD-peptidase/beta-lactamase superfamily"/>
    <property type="match status" value="1"/>
</dbReference>
<dbReference type="PANTHER" id="PTHR30627">
    <property type="entry name" value="PEPTIDOGLYCAN D,D-TRANSPEPTIDASE"/>
    <property type="match status" value="1"/>
</dbReference>
<dbReference type="InterPro" id="IPR001460">
    <property type="entry name" value="PCN-bd_Tpept"/>
</dbReference>
<accession>A0A1G2PCA4</accession>
<feature type="domain" description="Penicillin-binding protein dimerisation" evidence="5">
    <location>
        <begin position="126"/>
        <end position="189"/>
    </location>
</feature>
<dbReference type="InterPro" id="IPR050515">
    <property type="entry name" value="Beta-lactam/transpept"/>
</dbReference>
<name>A0A1G2PCA4_9BACT</name>
<dbReference type="GO" id="GO:0008658">
    <property type="term" value="F:penicillin binding"/>
    <property type="evidence" value="ECO:0007669"/>
    <property type="project" value="InterPro"/>
</dbReference>
<dbReference type="GO" id="GO:0008360">
    <property type="term" value="P:regulation of cell shape"/>
    <property type="evidence" value="ECO:0007669"/>
    <property type="project" value="UniProtKB-KW"/>
</dbReference>
<dbReference type="GO" id="GO:0005886">
    <property type="term" value="C:plasma membrane"/>
    <property type="evidence" value="ECO:0007669"/>
    <property type="project" value="UniProtKB-SubCell"/>
</dbReference>
<proteinExistence type="predicted"/>
<sequence>MMRLNWHRSKARYEKREKDIDPDEIFIDSKNLPNFDTYQFEGRLEKAISQRSIFVLSGIILLIIIIFIFRIWNLQIKNGSFYFTKSENNRLRNSLIFAKRGVIYDRIGTELAWNIKNPKDEAFSLRQYIPLDGLAHLLGYLKYPSKDKYGFYFSEVFDGKDGVEKVYNDILSGKNGKKIVEVDALGTVQSGNIIYNPKDGQDLTLSVDASIQNKMYQEIKDLALRAGFTGGAGVIMDVNNGEILAMTSYPEYNSQILTDGKDVTMIKRYFNDKNTPSLNRVTNGLYTPGSTVKPYMAFAALSEGIIDPYTNILSTGSISIPNPYDPSRPTVFKDWKAHGYVDMKKALAVSSDVYFYEVGGGFENQKGLGVVNIDKYMKLFGFGESITSPFFSGQAGVIPTPEWKAKTFAGEDWRLGNTYHTAIGQYGFQVSPIQMVRAVSTLANGGKMIKPIILLNQEEKEELEITDLNLNQDYLKIIRDGMHDGVIKDYGVAKALNSMDYSVAAKTGTAELGVYKQFVNSWVTGFFPYENPKYAFVIIMENGPVANTTGALSVMRQVLDYLAVYKSEYLK</sequence>
<dbReference type="SUPFAM" id="SSF56519">
    <property type="entry name" value="Penicillin binding protein dimerisation domain"/>
    <property type="match status" value="1"/>
</dbReference>
<dbReference type="Pfam" id="PF03717">
    <property type="entry name" value="PBP_dimer"/>
    <property type="match status" value="1"/>
</dbReference>
<reference evidence="6 7" key="1">
    <citation type="journal article" date="2016" name="Nat. Commun.">
        <title>Thousands of microbial genomes shed light on interconnected biogeochemical processes in an aquifer system.</title>
        <authorList>
            <person name="Anantharaman K."/>
            <person name="Brown C.T."/>
            <person name="Hug L.A."/>
            <person name="Sharon I."/>
            <person name="Castelle C.J."/>
            <person name="Probst A.J."/>
            <person name="Thomas B.C."/>
            <person name="Singh A."/>
            <person name="Wilkins M.J."/>
            <person name="Karaoz U."/>
            <person name="Brodie E.L."/>
            <person name="Williams K.H."/>
            <person name="Hubbard S.S."/>
            <person name="Banfield J.F."/>
        </authorList>
    </citation>
    <scope>NUCLEOTIDE SEQUENCE [LARGE SCALE GENOMIC DNA]</scope>
</reference>
<dbReference type="GO" id="GO:0071972">
    <property type="term" value="F:peptidoglycan L,D-transpeptidase activity"/>
    <property type="evidence" value="ECO:0007669"/>
    <property type="project" value="TreeGrafter"/>
</dbReference>
<dbReference type="Proteomes" id="UP000176965">
    <property type="component" value="Unassembled WGS sequence"/>
</dbReference>
<dbReference type="SUPFAM" id="SSF56601">
    <property type="entry name" value="beta-lactamase/transpeptidase-like"/>
    <property type="match status" value="1"/>
</dbReference>